<evidence type="ECO:0000313" key="2">
    <source>
        <dbReference type="Proteomes" id="UP000271626"/>
    </source>
</evidence>
<reference evidence="1 2" key="1">
    <citation type="submission" date="2018-12" db="EMBL/GenBank/DDBJ databases">
        <authorList>
            <consortium name="Pathogen Informatics"/>
        </authorList>
    </citation>
    <scope>NUCLEOTIDE SEQUENCE [LARGE SCALE GENOMIC DNA]</scope>
    <source>
        <strain evidence="1 2">NCTC10741</strain>
    </source>
</reference>
<sequence length="120" mass="12175">MTASDADNIAVLDFVKSRGNSIRLHSADPGKTGAAVIATTPASAATTWGASAMGAGADTGYAVCAGTAAQFTLPASTTATHFGVYNGTTYLRGFPLDASLTSNAQPVPVDMTPRMRHQAL</sequence>
<dbReference type="Proteomes" id="UP000271626">
    <property type="component" value="Chromosome"/>
</dbReference>
<protein>
    <submittedName>
        <fullName evidence="1">Uncharacterized protein</fullName>
    </submittedName>
</protein>
<organism evidence="1 2">
    <name type="scientific">Tsukamurella paurometabola</name>
    <name type="common">Corynebacterium paurometabolum</name>
    <dbReference type="NCBI Taxonomy" id="2061"/>
    <lineage>
        <taxon>Bacteria</taxon>
        <taxon>Bacillati</taxon>
        <taxon>Actinomycetota</taxon>
        <taxon>Actinomycetes</taxon>
        <taxon>Mycobacteriales</taxon>
        <taxon>Tsukamurellaceae</taxon>
        <taxon>Tsukamurella</taxon>
    </lineage>
</organism>
<gene>
    <name evidence="1" type="ORF">NCTC10741_00055</name>
</gene>
<dbReference type="OrthoDB" id="4764520at2"/>
<evidence type="ECO:0000313" key="1">
    <source>
        <dbReference type="EMBL" id="VDR36960.1"/>
    </source>
</evidence>
<dbReference type="RefSeq" id="WP_126194411.1">
    <property type="nucleotide sequence ID" value="NZ_CP085954.1"/>
</dbReference>
<proteinExistence type="predicted"/>
<dbReference type="AlphaFoldDB" id="A0A3P8M9D6"/>
<accession>A0A3P8M9D6</accession>
<name>A0A3P8M9D6_TSUPA</name>
<dbReference type="EMBL" id="LR131273">
    <property type="protein sequence ID" value="VDR36960.1"/>
    <property type="molecule type" value="Genomic_DNA"/>
</dbReference>